<dbReference type="Proteomes" id="UP001279734">
    <property type="component" value="Unassembled WGS sequence"/>
</dbReference>
<accession>A0AAD3RYD9</accession>
<gene>
    <name evidence="2" type="ORF">Nepgr_002640</name>
</gene>
<reference evidence="2" key="1">
    <citation type="submission" date="2023-05" db="EMBL/GenBank/DDBJ databases">
        <title>Nepenthes gracilis genome sequencing.</title>
        <authorList>
            <person name="Fukushima K."/>
        </authorList>
    </citation>
    <scope>NUCLEOTIDE SEQUENCE</scope>
    <source>
        <strain evidence="2">SING2019-196</strain>
    </source>
</reference>
<comment type="caution">
    <text evidence="2">The sequence shown here is derived from an EMBL/GenBank/DDBJ whole genome shotgun (WGS) entry which is preliminary data.</text>
</comment>
<keyword evidence="3" id="KW-1185">Reference proteome</keyword>
<dbReference type="EMBL" id="BSYO01000002">
    <property type="protein sequence ID" value="GMH00801.1"/>
    <property type="molecule type" value="Genomic_DNA"/>
</dbReference>
<evidence type="ECO:0000256" key="1">
    <source>
        <dbReference type="SAM" id="MobiDB-lite"/>
    </source>
</evidence>
<name>A0AAD3RYD9_NEPGR</name>
<protein>
    <submittedName>
        <fullName evidence="2">Uncharacterized protein</fullName>
    </submittedName>
</protein>
<sequence>MLGIAIWRSLLYCGNVDSCVGISQKTPSLCEELAIISNPLGSLCPNSKLLSNGPDGSPLAGILGLVKLSDHTKRGPRLVSRYMSPGMPGRFGSKPKNQ</sequence>
<evidence type="ECO:0000313" key="2">
    <source>
        <dbReference type="EMBL" id="GMH00801.1"/>
    </source>
</evidence>
<dbReference type="AlphaFoldDB" id="A0AAD3RYD9"/>
<feature type="region of interest" description="Disordered" evidence="1">
    <location>
        <begin position="77"/>
        <end position="98"/>
    </location>
</feature>
<organism evidence="2 3">
    <name type="scientific">Nepenthes gracilis</name>
    <name type="common">Slender pitcher plant</name>
    <dbReference type="NCBI Taxonomy" id="150966"/>
    <lineage>
        <taxon>Eukaryota</taxon>
        <taxon>Viridiplantae</taxon>
        <taxon>Streptophyta</taxon>
        <taxon>Embryophyta</taxon>
        <taxon>Tracheophyta</taxon>
        <taxon>Spermatophyta</taxon>
        <taxon>Magnoliopsida</taxon>
        <taxon>eudicotyledons</taxon>
        <taxon>Gunneridae</taxon>
        <taxon>Pentapetalae</taxon>
        <taxon>Caryophyllales</taxon>
        <taxon>Nepenthaceae</taxon>
        <taxon>Nepenthes</taxon>
    </lineage>
</organism>
<proteinExistence type="predicted"/>
<evidence type="ECO:0000313" key="3">
    <source>
        <dbReference type="Proteomes" id="UP001279734"/>
    </source>
</evidence>